<dbReference type="PANTHER" id="PTHR34216">
    <property type="match status" value="1"/>
</dbReference>
<sequence>MTPDAIIDRDATELKARLSLRARLSHGLSRHVPVSPLLRALPGPMVSITFDDVPDSACTRGAALLDAYGVKGTFYVSGTLLGARTEHWRVAESEALAEIHRRGHEIGCHTHAHVLVPTLDARVFAADIRRNREELATLVPGLALENFAFPYGYASLAAKRVLSRTYGSSRSILPGLNAGRIDRHFLRANPLFDRCLDADILTRLMDEAVSRNGWVIFFGHDVVEAASPYGCSPALLEATLAAANRRGIPVVSIAEGLAMACGTAEEQRRTPNVLGISQNATTIQGSARGRQAA</sequence>
<comment type="caution">
    <text evidence="7">The sequence shown here is derived from an EMBL/GenBank/DDBJ whole genome shotgun (WGS) entry which is preliminary data.</text>
</comment>
<proteinExistence type="inferred from homology"/>
<dbReference type="SUPFAM" id="SSF88713">
    <property type="entry name" value="Glycoside hydrolase/deacetylase"/>
    <property type="match status" value="1"/>
</dbReference>
<comment type="similarity">
    <text evidence="2">Belongs to the polysaccharide deacetylase family.</text>
</comment>
<evidence type="ECO:0000259" key="6">
    <source>
        <dbReference type="PROSITE" id="PS51677"/>
    </source>
</evidence>
<evidence type="ECO:0000313" key="7">
    <source>
        <dbReference type="EMBL" id="MFD1301179.1"/>
    </source>
</evidence>
<dbReference type="PROSITE" id="PS51677">
    <property type="entry name" value="NODB"/>
    <property type="match status" value="1"/>
</dbReference>
<dbReference type="Gene3D" id="3.20.20.370">
    <property type="entry name" value="Glycoside hydrolase/deacetylase"/>
    <property type="match status" value="1"/>
</dbReference>
<dbReference type="Pfam" id="PF01522">
    <property type="entry name" value="Polysacc_deac_1"/>
    <property type="match status" value="1"/>
</dbReference>
<dbReference type="Proteomes" id="UP001597176">
    <property type="component" value="Unassembled WGS sequence"/>
</dbReference>
<dbReference type="GO" id="GO:0016787">
    <property type="term" value="F:hydrolase activity"/>
    <property type="evidence" value="ECO:0007669"/>
    <property type="project" value="UniProtKB-KW"/>
</dbReference>
<keyword evidence="4" id="KW-0732">Signal</keyword>
<gene>
    <name evidence="7" type="ORF">ACFQ4G_06215</name>
</gene>
<keyword evidence="7" id="KW-0378">Hydrolase</keyword>
<evidence type="ECO:0000256" key="3">
    <source>
        <dbReference type="ARBA" id="ARBA00020071"/>
    </source>
</evidence>
<comment type="function">
    <text evidence="1">Is involved in generating a small heat-stable compound (Nod), an acylated oligomer of N-acetylglucosamine, that stimulates mitosis in various plant protoplasts.</text>
</comment>
<evidence type="ECO:0000313" key="8">
    <source>
        <dbReference type="Proteomes" id="UP001597176"/>
    </source>
</evidence>
<organism evidence="7 8">
    <name type="scientific">Methylobacterium marchantiae</name>
    <dbReference type="NCBI Taxonomy" id="600331"/>
    <lineage>
        <taxon>Bacteria</taxon>
        <taxon>Pseudomonadati</taxon>
        <taxon>Pseudomonadota</taxon>
        <taxon>Alphaproteobacteria</taxon>
        <taxon>Hyphomicrobiales</taxon>
        <taxon>Methylobacteriaceae</taxon>
        <taxon>Methylobacterium</taxon>
    </lineage>
</organism>
<dbReference type="InterPro" id="IPR002509">
    <property type="entry name" value="NODB_dom"/>
</dbReference>
<reference evidence="8" key="1">
    <citation type="journal article" date="2019" name="Int. J. Syst. Evol. Microbiol.">
        <title>The Global Catalogue of Microorganisms (GCM) 10K type strain sequencing project: providing services to taxonomists for standard genome sequencing and annotation.</title>
        <authorList>
            <consortium name="The Broad Institute Genomics Platform"/>
            <consortium name="The Broad Institute Genome Sequencing Center for Infectious Disease"/>
            <person name="Wu L."/>
            <person name="Ma J."/>
        </authorList>
    </citation>
    <scope>NUCLEOTIDE SEQUENCE [LARGE SCALE GENOMIC DNA]</scope>
    <source>
        <strain evidence="8">CCUG 56108</strain>
    </source>
</reference>
<dbReference type="InterPro" id="IPR011330">
    <property type="entry name" value="Glyco_hydro/deAcase_b/a-brl"/>
</dbReference>
<evidence type="ECO:0000256" key="2">
    <source>
        <dbReference type="ARBA" id="ARBA00010973"/>
    </source>
</evidence>
<feature type="domain" description="NodB homology" evidence="6">
    <location>
        <begin position="44"/>
        <end position="251"/>
    </location>
</feature>
<accession>A0ABW3WY35</accession>
<evidence type="ECO:0000256" key="1">
    <source>
        <dbReference type="ARBA" id="ARBA00003236"/>
    </source>
</evidence>
<dbReference type="InterPro" id="IPR051398">
    <property type="entry name" value="Polysacch_Deacetylase"/>
</dbReference>
<dbReference type="CDD" id="cd10967">
    <property type="entry name" value="CE4_GLA_like_6s"/>
    <property type="match status" value="1"/>
</dbReference>
<dbReference type="PANTHER" id="PTHR34216:SF11">
    <property type="entry name" value="CHITOOLIGOSACCHARIDE DEACETYLASE"/>
    <property type="match status" value="1"/>
</dbReference>
<keyword evidence="8" id="KW-1185">Reference proteome</keyword>
<dbReference type="EMBL" id="JBHTND010000006">
    <property type="protein sequence ID" value="MFD1301179.1"/>
    <property type="molecule type" value="Genomic_DNA"/>
</dbReference>
<evidence type="ECO:0000256" key="4">
    <source>
        <dbReference type="ARBA" id="ARBA00022729"/>
    </source>
</evidence>
<evidence type="ECO:0000256" key="5">
    <source>
        <dbReference type="ARBA" id="ARBA00032976"/>
    </source>
</evidence>
<dbReference type="RefSeq" id="WP_238208472.1">
    <property type="nucleotide sequence ID" value="NZ_JBHTND010000006.1"/>
</dbReference>
<protein>
    <recommendedName>
        <fullName evidence="3">Chitooligosaccharide deacetylase</fullName>
    </recommendedName>
    <alternativeName>
        <fullName evidence="5">Nodulation protein B</fullName>
    </alternativeName>
</protein>
<name>A0ABW3WY35_9HYPH</name>